<feature type="compositionally biased region" description="Basic and acidic residues" evidence="5">
    <location>
        <begin position="274"/>
        <end position="290"/>
    </location>
</feature>
<dbReference type="PROSITE" id="PS50835">
    <property type="entry name" value="IG_LIKE"/>
    <property type="match status" value="1"/>
</dbReference>
<evidence type="ECO:0000256" key="4">
    <source>
        <dbReference type="ARBA" id="ARBA00023180"/>
    </source>
</evidence>
<evidence type="ECO:0000259" key="8">
    <source>
        <dbReference type="PROSITE" id="PS50835"/>
    </source>
</evidence>
<dbReference type="OMA" id="EILWTHN"/>
<feature type="chain" id="PRO_5017404460" evidence="7">
    <location>
        <begin position="23"/>
        <end position="502"/>
    </location>
</feature>
<accession>A0A3B5QF59</accession>
<feature type="compositionally biased region" description="Polar residues" evidence="5">
    <location>
        <begin position="401"/>
        <end position="417"/>
    </location>
</feature>
<organism evidence="9 10">
    <name type="scientific">Xiphophorus maculatus</name>
    <name type="common">Southern platyfish</name>
    <name type="synonym">Platypoecilus maculatus</name>
    <dbReference type="NCBI Taxonomy" id="8083"/>
    <lineage>
        <taxon>Eukaryota</taxon>
        <taxon>Metazoa</taxon>
        <taxon>Chordata</taxon>
        <taxon>Craniata</taxon>
        <taxon>Vertebrata</taxon>
        <taxon>Euteleostomi</taxon>
        <taxon>Actinopterygii</taxon>
        <taxon>Neopterygii</taxon>
        <taxon>Teleostei</taxon>
        <taxon>Neoteleostei</taxon>
        <taxon>Acanthomorphata</taxon>
        <taxon>Ovalentaria</taxon>
        <taxon>Atherinomorphae</taxon>
        <taxon>Cyprinodontiformes</taxon>
        <taxon>Poeciliidae</taxon>
        <taxon>Poeciliinae</taxon>
        <taxon>Xiphophorus</taxon>
    </lineage>
</organism>
<dbReference type="InterPro" id="IPR015631">
    <property type="entry name" value="CD2/SLAM_rcpt"/>
</dbReference>
<reference evidence="10" key="2">
    <citation type="journal article" date="2013" name="Nat. Genet.">
        <title>The genome of the platyfish, Xiphophorus maculatus, provides insights into evolutionary adaptation and several complex traits.</title>
        <authorList>
            <person name="Schartl M."/>
            <person name="Walter R.B."/>
            <person name="Shen Y."/>
            <person name="Garcia T."/>
            <person name="Catchen J."/>
            <person name="Amores A."/>
            <person name="Braasch I."/>
            <person name="Chalopin D."/>
            <person name="Volff J.N."/>
            <person name="Lesch K.P."/>
            <person name="Bisazza A."/>
            <person name="Minx P."/>
            <person name="Hillier L."/>
            <person name="Wilson R.K."/>
            <person name="Fuerstenberg S."/>
            <person name="Boore J."/>
            <person name="Searle S."/>
            <person name="Postlethwait J.H."/>
            <person name="Warren W.C."/>
        </authorList>
    </citation>
    <scope>NUCLEOTIDE SEQUENCE [LARGE SCALE GENOMIC DNA]</scope>
    <source>
        <strain evidence="10">JP 163 A</strain>
    </source>
</reference>
<feature type="compositionally biased region" description="Low complexity" evidence="5">
    <location>
        <begin position="295"/>
        <end position="310"/>
    </location>
</feature>
<feature type="compositionally biased region" description="Basic and acidic residues" evidence="5">
    <location>
        <begin position="372"/>
        <end position="388"/>
    </location>
</feature>
<dbReference type="InterPro" id="IPR036179">
    <property type="entry name" value="Ig-like_dom_sf"/>
</dbReference>
<dbReference type="InterPro" id="IPR007110">
    <property type="entry name" value="Ig-like_dom"/>
</dbReference>
<feature type="signal peptide" evidence="7">
    <location>
        <begin position="1"/>
        <end position="22"/>
    </location>
</feature>
<feature type="region of interest" description="Disordered" evidence="5">
    <location>
        <begin position="258"/>
        <end position="428"/>
    </location>
</feature>
<dbReference type="Gene3D" id="2.60.40.10">
    <property type="entry name" value="Immunoglobulins"/>
    <property type="match status" value="2"/>
</dbReference>
<feature type="domain" description="Ig-like" evidence="8">
    <location>
        <begin position="119"/>
        <end position="196"/>
    </location>
</feature>
<dbReference type="InParanoid" id="A0A3B5QF59"/>
<evidence type="ECO:0000313" key="10">
    <source>
        <dbReference type="Proteomes" id="UP000002852"/>
    </source>
</evidence>
<feature type="transmembrane region" description="Helical" evidence="6">
    <location>
        <begin position="201"/>
        <end position="226"/>
    </location>
</feature>
<name>A0A3B5QF59_XIPMA</name>
<comment type="subcellular location">
    <subcellularLocation>
        <location evidence="1">Membrane</location>
    </subcellularLocation>
</comment>
<sequence>MFVSRVFSIVLLVCFVLQCVFAVPMYKKVGGSVVLDSGHKSGPLNSVTWKHQADLALEWFGSEITCYRTFKGRCNLDKTTGSFTITNLILEDGGKYTPEINSVVGGTMELKVIKPVPKPKVSTACNTEKTVCNLTCNANISSEFGPVTYKWKTGDTELSNKEELTLTTKNEEPSFFCVLGNPVSDSASDDFSNPISKGSNIVAAVAVPVVLGILLIVLGVVACVKFRKVPRVRTMRPFKYFSRNQDNVAHGKDEVKEAEEGQCLLRVPQPPVENKSKGKEELNGDVKVNEDVSTEQRQQQQQDPPTEQVSDNQAGPGQISESEETEPTAEEPGKSKDSTCDPPDTEPEQGSSQESNLVPSAESPEPSSQTENKSEGKEELNGEAKVNEDVLTEQQQQQQQDPPTEQVSDNQAGPGQISTSEETEPTAEGPGEMFVLFVTLFRQKVYNHVGKKSIYPLQYKVFMSRGVQVVYANANNHQPRHAAHQNDLEKLRYLTLALPSPH</sequence>
<dbReference type="PANTHER" id="PTHR12080">
    <property type="entry name" value="SIGNALING LYMPHOCYTIC ACTIVATION MOLECULE"/>
    <property type="match status" value="1"/>
</dbReference>
<keyword evidence="6" id="KW-0812">Transmembrane</keyword>
<dbReference type="SUPFAM" id="SSF48726">
    <property type="entry name" value="Immunoglobulin"/>
    <property type="match status" value="1"/>
</dbReference>
<evidence type="ECO:0000256" key="2">
    <source>
        <dbReference type="ARBA" id="ARBA00022729"/>
    </source>
</evidence>
<dbReference type="GeneTree" id="ENSGT00610000086518"/>
<dbReference type="AlphaFoldDB" id="A0A3B5QF59"/>
<feature type="compositionally biased region" description="Polar residues" evidence="5">
    <location>
        <begin position="348"/>
        <end position="358"/>
    </location>
</feature>
<keyword evidence="3 6" id="KW-0472">Membrane</keyword>
<dbReference type="GO" id="GO:0016020">
    <property type="term" value="C:membrane"/>
    <property type="evidence" value="ECO:0007669"/>
    <property type="project" value="UniProtKB-SubCell"/>
</dbReference>
<dbReference type="Proteomes" id="UP000002852">
    <property type="component" value="Unassembled WGS sequence"/>
</dbReference>
<evidence type="ECO:0000256" key="7">
    <source>
        <dbReference type="SAM" id="SignalP"/>
    </source>
</evidence>
<evidence type="ECO:0000256" key="5">
    <source>
        <dbReference type="SAM" id="MobiDB-lite"/>
    </source>
</evidence>
<protein>
    <submittedName>
        <fullName evidence="9">Uncharacterized LOC111607591</fullName>
    </submittedName>
</protein>
<reference evidence="9" key="4">
    <citation type="submission" date="2025-09" db="UniProtKB">
        <authorList>
            <consortium name="Ensembl"/>
        </authorList>
    </citation>
    <scope>IDENTIFICATION</scope>
    <source>
        <strain evidence="9">JP 163 A</strain>
    </source>
</reference>
<keyword evidence="6" id="KW-1133">Transmembrane helix</keyword>
<dbReference type="Ensembl" id="ENSXMAT00000032408.1">
    <property type="protein sequence ID" value="ENSXMAP00000028987.1"/>
    <property type="gene ID" value="ENSXMAG00000008811.2"/>
</dbReference>
<evidence type="ECO:0000256" key="1">
    <source>
        <dbReference type="ARBA" id="ARBA00004370"/>
    </source>
</evidence>
<dbReference type="PANTHER" id="PTHR12080:SF125">
    <property type="entry name" value="CD48 ANTIGEN-LIKE"/>
    <property type="match status" value="1"/>
</dbReference>
<dbReference type="STRING" id="8083.ENSXMAP00000028987"/>
<evidence type="ECO:0000313" key="9">
    <source>
        <dbReference type="Ensembl" id="ENSXMAP00000028987.1"/>
    </source>
</evidence>
<reference evidence="10" key="1">
    <citation type="submission" date="2012-01" db="EMBL/GenBank/DDBJ databases">
        <authorList>
            <person name="Walter R."/>
            <person name="Schartl M."/>
            <person name="Warren W."/>
        </authorList>
    </citation>
    <scope>NUCLEOTIDE SEQUENCE [LARGE SCALE GENOMIC DNA]</scope>
    <source>
        <strain evidence="10">JP 163 A</strain>
    </source>
</reference>
<keyword evidence="2 7" id="KW-0732">Signal</keyword>
<keyword evidence="4" id="KW-0325">Glycoprotein</keyword>
<dbReference type="InterPro" id="IPR013783">
    <property type="entry name" value="Ig-like_fold"/>
</dbReference>
<reference evidence="9" key="3">
    <citation type="submission" date="2025-08" db="UniProtKB">
        <authorList>
            <consortium name="Ensembl"/>
        </authorList>
    </citation>
    <scope>IDENTIFICATION</scope>
    <source>
        <strain evidence="9">JP 163 A</strain>
    </source>
</reference>
<evidence type="ECO:0000256" key="3">
    <source>
        <dbReference type="ARBA" id="ARBA00023136"/>
    </source>
</evidence>
<proteinExistence type="predicted"/>
<keyword evidence="10" id="KW-1185">Reference proteome</keyword>
<evidence type="ECO:0000256" key="6">
    <source>
        <dbReference type="SAM" id="Phobius"/>
    </source>
</evidence>